<feature type="active site" description="Charge relay system" evidence="5">
    <location>
        <position position="7"/>
    </location>
</feature>
<dbReference type="InterPro" id="IPR000209">
    <property type="entry name" value="Peptidase_S8/S53_dom"/>
</dbReference>
<feature type="domain" description="Peptidase S8/S53" evidence="6">
    <location>
        <begin position="22"/>
        <end position="203"/>
    </location>
</feature>
<dbReference type="STRING" id="1121131.SAMN02745229_00206"/>
<organism evidence="7 8">
    <name type="scientific">Butyrivibrio fibrisolvens DSM 3071</name>
    <dbReference type="NCBI Taxonomy" id="1121131"/>
    <lineage>
        <taxon>Bacteria</taxon>
        <taxon>Bacillati</taxon>
        <taxon>Bacillota</taxon>
        <taxon>Clostridia</taxon>
        <taxon>Lachnospirales</taxon>
        <taxon>Lachnospiraceae</taxon>
        <taxon>Butyrivibrio</taxon>
    </lineage>
</organism>
<accession>A0A1M5Q641</accession>
<dbReference type="GO" id="GO:0006508">
    <property type="term" value="P:proteolysis"/>
    <property type="evidence" value="ECO:0007669"/>
    <property type="project" value="UniProtKB-KW"/>
</dbReference>
<dbReference type="OrthoDB" id="184152at2"/>
<protein>
    <submittedName>
        <fullName evidence="7">Subtilase family protein</fullName>
    </submittedName>
</protein>
<keyword evidence="3 5" id="KW-0378">Hydrolase</keyword>
<evidence type="ECO:0000256" key="3">
    <source>
        <dbReference type="ARBA" id="ARBA00022801"/>
    </source>
</evidence>
<dbReference type="PROSITE" id="PS51892">
    <property type="entry name" value="SUBTILASE"/>
    <property type="match status" value="1"/>
</dbReference>
<feature type="active site" description="Charge relay system" evidence="5">
    <location>
        <position position="174"/>
    </location>
</feature>
<dbReference type="Pfam" id="PF00082">
    <property type="entry name" value="Peptidase_S8"/>
    <property type="match status" value="1"/>
</dbReference>
<sequence>MKIGILDSEIAKDSIIRRDEDRIQQKEMMLSHGEKCAEIIIKYGIDIQIISKKILDANGIGSITDLPNGLEKCYLCGARIVNISFGTTHFRDKEFIRKIVNHYANQGMIIIAASSNDGYTSYPASFSNVIGVSAGDILDTNIDMCIQKGIDFFAPPGHEIEMESVSFFGDKGNSFAAPYVTAMVGNLIEKKGFMTIDKIRRELSKKMNMFLYAPDWIETAWVSPEYQGREAMFYFGVDTRDLQTCINDVDTIVLCNKEEFNSYFSFGKHIVYLGRDNLNICEYEYHFWSSNVQKNRIMLSKEKTGVIDVPIAYFFYEKDVDIISFLDSLKKQFADEGYNAYVGCDSIDSVLYDLEYLPQEDVNKNKIEDYIYWQTNNQQSDIILIGEKKISEYQDMVFDESDLIIELMRDKKGLNLSINVPSSDKESITFSNLKKENMRSVLHCIISVL</sequence>
<gene>
    <name evidence="7" type="ORF">SAMN02745229_00206</name>
</gene>
<name>A0A1M5Q641_BUTFI</name>
<evidence type="ECO:0000313" key="7">
    <source>
        <dbReference type="EMBL" id="SHH09396.1"/>
    </source>
</evidence>
<dbReference type="GO" id="GO:0004252">
    <property type="term" value="F:serine-type endopeptidase activity"/>
    <property type="evidence" value="ECO:0007669"/>
    <property type="project" value="UniProtKB-UniRule"/>
</dbReference>
<keyword evidence="8" id="KW-1185">Reference proteome</keyword>
<dbReference type="Gene3D" id="3.40.50.200">
    <property type="entry name" value="Peptidase S8/S53 domain"/>
    <property type="match status" value="1"/>
</dbReference>
<dbReference type="Proteomes" id="UP000184278">
    <property type="component" value="Unassembled WGS sequence"/>
</dbReference>
<reference evidence="8" key="1">
    <citation type="submission" date="2016-11" db="EMBL/GenBank/DDBJ databases">
        <authorList>
            <person name="Varghese N."/>
            <person name="Submissions S."/>
        </authorList>
    </citation>
    <scope>NUCLEOTIDE SEQUENCE [LARGE SCALE GENOMIC DNA]</scope>
    <source>
        <strain evidence="8">DSM 3071</strain>
    </source>
</reference>
<dbReference type="EMBL" id="FQXK01000003">
    <property type="protein sequence ID" value="SHH09396.1"/>
    <property type="molecule type" value="Genomic_DNA"/>
</dbReference>
<evidence type="ECO:0000256" key="2">
    <source>
        <dbReference type="ARBA" id="ARBA00022670"/>
    </source>
</evidence>
<dbReference type="SUPFAM" id="SSF52743">
    <property type="entry name" value="Subtilisin-like"/>
    <property type="match status" value="1"/>
</dbReference>
<evidence type="ECO:0000256" key="4">
    <source>
        <dbReference type="ARBA" id="ARBA00022825"/>
    </source>
</evidence>
<evidence type="ECO:0000256" key="5">
    <source>
        <dbReference type="PROSITE-ProRule" id="PRU01240"/>
    </source>
</evidence>
<evidence type="ECO:0000259" key="6">
    <source>
        <dbReference type="Pfam" id="PF00082"/>
    </source>
</evidence>
<dbReference type="PANTHER" id="PTHR43806">
    <property type="entry name" value="PEPTIDASE S8"/>
    <property type="match status" value="1"/>
</dbReference>
<dbReference type="RefSeq" id="WP_073384780.1">
    <property type="nucleotide sequence ID" value="NZ_FQXK01000003.1"/>
</dbReference>
<feature type="active site" description="Charge relay system" evidence="5">
    <location>
        <position position="32"/>
    </location>
</feature>
<proteinExistence type="inferred from homology"/>
<comment type="similarity">
    <text evidence="1 5">Belongs to the peptidase S8 family.</text>
</comment>
<dbReference type="PANTHER" id="PTHR43806:SF11">
    <property type="entry name" value="CEREVISIN-RELATED"/>
    <property type="match status" value="1"/>
</dbReference>
<evidence type="ECO:0000313" key="8">
    <source>
        <dbReference type="Proteomes" id="UP000184278"/>
    </source>
</evidence>
<dbReference type="InterPro" id="IPR036852">
    <property type="entry name" value="Peptidase_S8/S53_dom_sf"/>
</dbReference>
<dbReference type="InterPro" id="IPR050131">
    <property type="entry name" value="Peptidase_S8_subtilisin-like"/>
</dbReference>
<keyword evidence="4 5" id="KW-0720">Serine protease</keyword>
<dbReference type="AlphaFoldDB" id="A0A1M5Q641"/>
<keyword evidence="2 5" id="KW-0645">Protease</keyword>
<evidence type="ECO:0000256" key="1">
    <source>
        <dbReference type="ARBA" id="ARBA00011073"/>
    </source>
</evidence>